<dbReference type="AlphaFoldDB" id="A0A1H2PIP0"/>
<accession>A0A1H2PIP0</accession>
<keyword evidence="2" id="KW-0472">Membrane</keyword>
<keyword evidence="4" id="KW-1185">Reference proteome</keyword>
<evidence type="ECO:0000256" key="1">
    <source>
        <dbReference type="SAM" id="MobiDB-lite"/>
    </source>
</evidence>
<feature type="region of interest" description="Disordered" evidence="1">
    <location>
        <begin position="1"/>
        <end position="23"/>
    </location>
</feature>
<name>A0A1H2PIP0_9BURK</name>
<organism evidence="3 4">
    <name type="scientific">Chitinasiproducens palmae</name>
    <dbReference type="NCBI Taxonomy" id="1770053"/>
    <lineage>
        <taxon>Bacteria</taxon>
        <taxon>Pseudomonadati</taxon>
        <taxon>Pseudomonadota</taxon>
        <taxon>Betaproteobacteria</taxon>
        <taxon>Burkholderiales</taxon>
        <taxon>Burkholderiaceae</taxon>
        <taxon>Chitinasiproducens</taxon>
    </lineage>
</organism>
<dbReference type="EMBL" id="FNLO01000001">
    <property type="protein sequence ID" value="SDV46143.1"/>
    <property type="molecule type" value="Genomic_DNA"/>
</dbReference>
<keyword evidence="2" id="KW-1133">Transmembrane helix</keyword>
<dbReference type="Proteomes" id="UP000243719">
    <property type="component" value="Unassembled WGS sequence"/>
</dbReference>
<feature type="transmembrane region" description="Helical" evidence="2">
    <location>
        <begin position="23"/>
        <end position="44"/>
    </location>
</feature>
<evidence type="ECO:0000313" key="3">
    <source>
        <dbReference type="EMBL" id="SDV46143.1"/>
    </source>
</evidence>
<keyword evidence="2" id="KW-0812">Transmembrane</keyword>
<evidence type="ECO:0000313" key="4">
    <source>
        <dbReference type="Proteomes" id="UP000243719"/>
    </source>
</evidence>
<feature type="transmembrane region" description="Helical" evidence="2">
    <location>
        <begin position="78"/>
        <end position="98"/>
    </location>
</feature>
<gene>
    <name evidence="3" type="ORF">SAMN05216551_101115</name>
</gene>
<sequence length="170" mass="17528">MSETSVPSQAPADSGSAQTPPSLQAAGAAAPATGIAPAAVAALLRRGRDLDRLAGCLAVAGLFGMAASWSAAASQPRLLWVLCVVSIVSVLPQKYWAIRVALDADLFRLGDAAAIDTTLGALRLMPANKAGRSWDARARGALRLLRRQAACVGVQLLVLACAFATLRWPA</sequence>
<feature type="transmembrane region" description="Helical" evidence="2">
    <location>
        <begin position="149"/>
        <end position="168"/>
    </location>
</feature>
<protein>
    <submittedName>
        <fullName evidence="3">Uncharacterized protein</fullName>
    </submittedName>
</protein>
<feature type="transmembrane region" description="Helical" evidence="2">
    <location>
        <begin position="53"/>
        <end position="72"/>
    </location>
</feature>
<evidence type="ECO:0000256" key="2">
    <source>
        <dbReference type="SAM" id="Phobius"/>
    </source>
</evidence>
<dbReference type="STRING" id="1770053.SAMN05216551_101115"/>
<proteinExistence type="predicted"/>
<dbReference type="RefSeq" id="WP_211435272.1">
    <property type="nucleotide sequence ID" value="NZ_FNLO01000001.1"/>
</dbReference>
<reference evidence="4" key="1">
    <citation type="submission" date="2016-09" db="EMBL/GenBank/DDBJ databases">
        <authorList>
            <person name="Varghese N."/>
            <person name="Submissions S."/>
        </authorList>
    </citation>
    <scope>NUCLEOTIDE SEQUENCE [LARGE SCALE GENOMIC DNA]</scope>
    <source>
        <strain evidence="4">JS23</strain>
    </source>
</reference>